<accession>A0ABR4BTB9</accession>
<dbReference type="EMBL" id="JAZHXI010000023">
    <property type="protein sequence ID" value="KAL2060346.1"/>
    <property type="molecule type" value="Genomic_DNA"/>
</dbReference>
<evidence type="ECO:0000313" key="2">
    <source>
        <dbReference type="EMBL" id="KAL2060346.1"/>
    </source>
</evidence>
<dbReference type="Proteomes" id="UP001595075">
    <property type="component" value="Unassembled WGS sequence"/>
</dbReference>
<evidence type="ECO:0000313" key="3">
    <source>
        <dbReference type="Proteomes" id="UP001595075"/>
    </source>
</evidence>
<feature type="coiled-coil region" evidence="1">
    <location>
        <begin position="143"/>
        <end position="198"/>
    </location>
</feature>
<reference evidence="2 3" key="1">
    <citation type="journal article" date="2024" name="Commun. Biol.">
        <title>Comparative genomic analysis of thermophilic fungi reveals convergent evolutionary adaptations and gene losses.</title>
        <authorList>
            <person name="Steindorff A.S."/>
            <person name="Aguilar-Pontes M.V."/>
            <person name="Robinson A.J."/>
            <person name="Andreopoulos B."/>
            <person name="LaButti K."/>
            <person name="Kuo A."/>
            <person name="Mondo S."/>
            <person name="Riley R."/>
            <person name="Otillar R."/>
            <person name="Haridas S."/>
            <person name="Lipzen A."/>
            <person name="Grimwood J."/>
            <person name="Schmutz J."/>
            <person name="Clum A."/>
            <person name="Reid I.D."/>
            <person name="Moisan M.C."/>
            <person name="Butler G."/>
            <person name="Nguyen T.T.M."/>
            <person name="Dewar K."/>
            <person name="Conant G."/>
            <person name="Drula E."/>
            <person name="Henrissat B."/>
            <person name="Hansel C."/>
            <person name="Singer S."/>
            <person name="Hutchinson M.I."/>
            <person name="de Vries R.P."/>
            <person name="Natvig D.O."/>
            <person name="Powell A.J."/>
            <person name="Tsang A."/>
            <person name="Grigoriev I.V."/>
        </authorList>
    </citation>
    <scope>NUCLEOTIDE SEQUENCE [LARGE SCALE GENOMIC DNA]</scope>
    <source>
        <strain evidence="2 3">CBS 494.80</strain>
    </source>
</reference>
<sequence length="240" mass="27805">MPRTEVLEEISPTTITIEGTPAQQNKILTMLQSYGLVNHHKEITPTQANNFHGYLKSQDEYEVSLEAQVKDKQSMVDKSNKEYRRISRHLIESRLRYTELGNDLKMESDRADNLEVQLTESQGQIDEAVSLIMKGEKEIKYVTEEMERMIQELQGELKEAQEDLQDWMDNQKVLSDKILALKQRNKVLENNEKFLRMKADRLVTDVKASKKEISLKRKRCKSGDKEEIERYAKRAGAAGS</sequence>
<name>A0ABR4BTB9_9HELO</name>
<evidence type="ECO:0000256" key="1">
    <source>
        <dbReference type="SAM" id="Coils"/>
    </source>
</evidence>
<keyword evidence="3" id="KW-1185">Reference proteome</keyword>
<comment type="caution">
    <text evidence="2">The sequence shown here is derived from an EMBL/GenBank/DDBJ whole genome shotgun (WGS) entry which is preliminary data.</text>
</comment>
<gene>
    <name evidence="2" type="ORF">VTL71DRAFT_9741</name>
</gene>
<protein>
    <submittedName>
        <fullName evidence="2">Uncharacterized protein</fullName>
    </submittedName>
</protein>
<keyword evidence="1" id="KW-0175">Coiled coil</keyword>
<organism evidence="2 3">
    <name type="scientific">Oculimacula yallundae</name>
    <dbReference type="NCBI Taxonomy" id="86028"/>
    <lineage>
        <taxon>Eukaryota</taxon>
        <taxon>Fungi</taxon>
        <taxon>Dikarya</taxon>
        <taxon>Ascomycota</taxon>
        <taxon>Pezizomycotina</taxon>
        <taxon>Leotiomycetes</taxon>
        <taxon>Helotiales</taxon>
        <taxon>Ploettnerulaceae</taxon>
        <taxon>Oculimacula</taxon>
    </lineage>
</organism>
<proteinExistence type="predicted"/>